<evidence type="ECO:0000313" key="5">
    <source>
        <dbReference type="EMBL" id="MBO8480638.1"/>
    </source>
</evidence>
<dbReference type="InterPro" id="IPR018247">
    <property type="entry name" value="EF_Hand_1_Ca_BS"/>
</dbReference>
<dbReference type="EMBL" id="JADILW010000086">
    <property type="protein sequence ID" value="MBO8480638.1"/>
    <property type="molecule type" value="Genomic_DNA"/>
</dbReference>
<dbReference type="InterPro" id="IPR023997">
    <property type="entry name" value="TonB-dep_OMP_SusC/RagA_CS"/>
</dbReference>
<evidence type="ECO:0000313" key="6">
    <source>
        <dbReference type="Proteomes" id="UP000823769"/>
    </source>
</evidence>
<dbReference type="GO" id="GO:0015344">
    <property type="term" value="F:siderophore uptake transmembrane transporter activity"/>
    <property type="evidence" value="ECO:0007669"/>
    <property type="project" value="TreeGrafter"/>
</dbReference>
<dbReference type="NCBIfam" id="TIGR04057">
    <property type="entry name" value="SusC_RagA_signa"/>
    <property type="match status" value="1"/>
</dbReference>
<dbReference type="InterPro" id="IPR008969">
    <property type="entry name" value="CarboxyPept-like_regulatory"/>
</dbReference>
<dbReference type="InterPro" id="IPR037066">
    <property type="entry name" value="Plug_dom_sf"/>
</dbReference>
<evidence type="ECO:0000256" key="1">
    <source>
        <dbReference type="ARBA" id="ARBA00022729"/>
    </source>
</evidence>
<keyword evidence="2" id="KW-0998">Cell outer membrane</keyword>
<proteinExistence type="inferred from homology"/>
<dbReference type="AlphaFoldDB" id="A0A9D9IXP0"/>
<keyword evidence="1 3" id="KW-0732">Signal</keyword>
<feature type="signal peptide" evidence="3">
    <location>
        <begin position="1"/>
        <end position="26"/>
    </location>
</feature>
<dbReference type="SUPFAM" id="SSF56935">
    <property type="entry name" value="Porins"/>
    <property type="match status" value="1"/>
</dbReference>
<dbReference type="InterPro" id="IPR012910">
    <property type="entry name" value="Plug_dom"/>
</dbReference>
<dbReference type="PROSITE" id="PS52016">
    <property type="entry name" value="TONB_DEPENDENT_REC_3"/>
    <property type="match status" value="1"/>
</dbReference>
<dbReference type="InterPro" id="IPR023996">
    <property type="entry name" value="TonB-dep_OMP_SusC/RagA"/>
</dbReference>
<keyword evidence="2" id="KW-0812">Transmembrane</keyword>
<keyword evidence="2" id="KW-0813">Transport</keyword>
<dbReference type="Pfam" id="PF07715">
    <property type="entry name" value="Plug"/>
    <property type="match status" value="1"/>
</dbReference>
<dbReference type="PANTHER" id="PTHR30069">
    <property type="entry name" value="TONB-DEPENDENT OUTER MEMBRANE RECEPTOR"/>
    <property type="match status" value="1"/>
</dbReference>
<reference evidence="5" key="1">
    <citation type="submission" date="2020-10" db="EMBL/GenBank/DDBJ databases">
        <authorList>
            <person name="Gilroy R."/>
        </authorList>
    </citation>
    <scope>NUCLEOTIDE SEQUENCE</scope>
    <source>
        <strain evidence="5">B3-1481</strain>
    </source>
</reference>
<keyword evidence="2" id="KW-0472">Membrane</keyword>
<comment type="similarity">
    <text evidence="2">Belongs to the TonB-dependent receptor family.</text>
</comment>
<comment type="caution">
    <text evidence="5">The sequence shown here is derived from an EMBL/GenBank/DDBJ whole genome shotgun (WGS) entry which is preliminary data.</text>
</comment>
<dbReference type="GO" id="GO:0009279">
    <property type="term" value="C:cell outer membrane"/>
    <property type="evidence" value="ECO:0007669"/>
    <property type="project" value="UniProtKB-SubCell"/>
</dbReference>
<sequence>MNKSTNPLKLFCALLAGLMMSVSAFAQTKPVTITVFDETGPLPGASIMVKGTTTGTMTDLDGNAVLDLKQGDVLEVSFIGYHTTEATVGSGDKLQVVLKEDTTLLDETIVVGYGVQKKETLTGAVSQIRTDDITNTKSPDALLSLQGKVPGLLIRDMGGKPGSFSTQLSLRGYGGSPMIVVDGVVRSQTMTRKSSGYAMSAKQVEEYTDISVLQEINPEDIESVSVLKDASAAIYGLGASNGVILITTKKGQSQTPSVSLTTSVRLTQPVTNHNVEDWVSFMRWDNAMADVGRLPHRFTEEEIAGYAAGDPAYQYTNWYDEVMKTFAVNQMHNASIRGGTDKVNYYFGVGYMDDSSIMKSEAYAYNRWNINGSVTANLTDNLKMTYTTSMRISNQNTPGNPDADWNMQYHIYATDPRIGVHPIKSVNPETGEIEYDLTHWSAGNENMNVVAMLDPESTGISKNISRTFNNTVDLQYTAPWLPGLTLQLSGAYDYSTGKFRSLVLQYDTYDYKTNTYAATSRAENEYSELYTDNQRLYGRFQANYNKRFGKHNIGATLAAEVTKNDRARIQGSRKYGNTTADSFYTHDILDQGLATTADNSGVRNSSASAGYIGRVTYDYAGKYLAEVMARVDGSYMYAPGYRWGVFPAYSLGWRISEENFFKQALPFINNLKFRWSDGFTGMTQGSAYAYIAGYTSSGSYIFSDGITTPAWNSTTVENTLLSWAKVRMMDFGIDWEMWHGKFGGTFDWFKRVVDGIAATRTVSLPDFYGVSLPQENLNVQENEGLELSLYTSGSVGQFNYRVTGSATYTRTRMTYIESENGKGYNSSMNYWKTSTLNRWSNARSASRYEWAGGQFTSLDYISNLGVLYDTNMTGSGNRDMVPGMYALVDRNGDGYITGDDMFYTWSDDNPPLQFGLTFSGNYKNLDFSLVFSGASLKSKSLGLSSYAGFGYLYQLPKMFTEDCWSVKNYGDDPWDPNTEWNTGYWPALARVKQVGNAHNVTYTSNQPYNFIDATYLRLKTIEVGYRFSPEFIRKIGIKSLRVYFNGGNLFTLCNKNLRFVDPESNDYGRAGGSFQINRSFTFGLNLNF</sequence>
<dbReference type="NCBIfam" id="TIGR04056">
    <property type="entry name" value="OMP_RagA_SusC"/>
    <property type="match status" value="1"/>
</dbReference>
<comment type="subcellular location">
    <subcellularLocation>
        <location evidence="2">Cell outer membrane</location>
        <topology evidence="2">Multi-pass membrane protein</topology>
    </subcellularLocation>
</comment>
<dbReference type="GO" id="GO:0044718">
    <property type="term" value="P:siderophore transmembrane transport"/>
    <property type="evidence" value="ECO:0007669"/>
    <property type="project" value="TreeGrafter"/>
</dbReference>
<dbReference type="Pfam" id="PF13715">
    <property type="entry name" value="CarbopepD_reg_2"/>
    <property type="match status" value="1"/>
</dbReference>
<protein>
    <submittedName>
        <fullName evidence="5">SusC/RagA family TonB-linked outer membrane protein</fullName>
    </submittedName>
</protein>
<reference evidence="5" key="2">
    <citation type="journal article" date="2021" name="PeerJ">
        <title>Extensive microbial diversity within the chicken gut microbiome revealed by metagenomics and culture.</title>
        <authorList>
            <person name="Gilroy R."/>
            <person name="Ravi A."/>
            <person name="Getino M."/>
            <person name="Pursley I."/>
            <person name="Horton D.L."/>
            <person name="Alikhan N.F."/>
            <person name="Baker D."/>
            <person name="Gharbi K."/>
            <person name="Hall N."/>
            <person name="Watson M."/>
            <person name="Adriaenssens E.M."/>
            <person name="Foster-Nyarko E."/>
            <person name="Jarju S."/>
            <person name="Secka A."/>
            <person name="Antonio M."/>
            <person name="Oren A."/>
            <person name="Chaudhuri R.R."/>
            <person name="La Ragione R."/>
            <person name="Hildebrand F."/>
            <person name="Pallen M.J."/>
        </authorList>
    </citation>
    <scope>NUCLEOTIDE SEQUENCE</scope>
    <source>
        <strain evidence="5">B3-1481</strain>
    </source>
</reference>
<dbReference type="PANTHER" id="PTHR30069:SF29">
    <property type="entry name" value="HEMOGLOBIN AND HEMOGLOBIN-HAPTOGLOBIN-BINDING PROTEIN 1-RELATED"/>
    <property type="match status" value="1"/>
</dbReference>
<feature type="chain" id="PRO_5038671314" evidence="3">
    <location>
        <begin position="27"/>
        <end position="1088"/>
    </location>
</feature>
<feature type="domain" description="TonB-dependent receptor plug" evidence="4">
    <location>
        <begin position="118"/>
        <end position="243"/>
    </location>
</feature>
<dbReference type="PROSITE" id="PS00018">
    <property type="entry name" value="EF_HAND_1"/>
    <property type="match status" value="1"/>
</dbReference>
<dbReference type="Proteomes" id="UP000823769">
    <property type="component" value="Unassembled WGS sequence"/>
</dbReference>
<evidence type="ECO:0000256" key="3">
    <source>
        <dbReference type="SAM" id="SignalP"/>
    </source>
</evidence>
<name>A0A9D9IXP0_9BACT</name>
<dbReference type="InterPro" id="IPR039426">
    <property type="entry name" value="TonB-dep_rcpt-like"/>
</dbReference>
<dbReference type="SUPFAM" id="SSF49464">
    <property type="entry name" value="Carboxypeptidase regulatory domain-like"/>
    <property type="match status" value="1"/>
</dbReference>
<evidence type="ECO:0000259" key="4">
    <source>
        <dbReference type="Pfam" id="PF07715"/>
    </source>
</evidence>
<evidence type="ECO:0000256" key="2">
    <source>
        <dbReference type="PROSITE-ProRule" id="PRU01360"/>
    </source>
</evidence>
<gene>
    <name evidence="5" type="ORF">IAB76_05980</name>
</gene>
<dbReference type="Gene3D" id="2.170.130.10">
    <property type="entry name" value="TonB-dependent receptor, plug domain"/>
    <property type="match status" value="1"/>
</dbReference>
<organism evidence="5 6">
    <name type="scientific">Candidatus Cryptobacteroides avistercoris</name>
    <dbReference type="NCBI Taxonomy" id="2840758"/>
    <lineage>
        <taxon>Bacteria</taxon>
        <taxon>Pseudomonadati</taxon>
        <taxon>Bacteroidota</taxon>
        <taxon>Bacteroidia</taxon>
        <taxon>Bacteroidales</taxon>
        <taxon>Candidatus Cryptobacteroides</taxon>
    </lineage>
</organism>
<accession>A0A9D9IXP0</accession>
<keyword evidence="2" id="KW-1134">Transmembrane beta strand</keyword>